<reference evidence="3" key="3">
    <citation type="submission" date="2020-03" db="EMBL/GenBank/DDBJ databases">
        <title>SpeciesPrimer: A bioinformatics pipeline dedicated to the design of qPCR primers for the quantification of bacterial species.</title>
        <authorList>
            <person name="Dreier M."/>
            <person name="Berthoud H."/>
            <person name="Shani N."/>
            <person name="Wechsler D."/>
            <person name="Junier P."/>
        </authorList>
    </citation>
    <scope>NUCLEOTIDE SEQUENCE [LARGE SCALE GENOMIC DNA]</scope>
    <source>
        <strain evidence="3">FAM13073</strain>
    </source>
</reference>
<reference evidence="2" key="4">
    <citation type="submission" date="2020-11" db="EMBL/GenBank/DDBJ databases">
        <title>Antibiotic susceptibility profiles of Pediococcus pentosaceus from various origins and their implications for the safety assessment of strains with food-technology applications.</title>
        <authorList>
            <person name="Shani N."/>
            <person name="Oberhaensli S."/>
            <person name="Arias E."/>
        </authorList>
    </citation>
    <scope>NUCLEOTIDE SEQUENCE</scope>
    <source>
        <strain evidence="2">FAM 19164</strain>
    </source>
</reference>
<name>A0A6L5A484_PEDPE</name>
<comment type="caution">
    <text evidence="2">The sequence shown here is derived from an EMBL/GenBank/DDBJ whole genome shotgun (WGS) entry which is preliminary data.</text>
</comment>
<reference evidence="1" key="2">
    <citation type="submission" date="2019-12" db="EMBL/GenBank/DDBJ databases">
        <title>SpeciesPrimer: A bioinformatics pipeline dedicated to the design of qPCR primers for the quantification of bacterial species.</title>
        <authorList>
            <person name="Dreier M."/>
            <person name="Berthoud H."/>
            <person name="Shani N."/>
            <person name="Wechsler D."/>
            <person name="Junier P."/>
        </authorList>
    </citation>
    <scope>NUCLEOTIDE SEQUENCE</scope>
    <source>
        <strain evidence="1">FAM13073</strain>
    </source>
</reference>
<keyword evidence="3" id="KW-1185">Reference proteome</keyword>
<proteinExistence type="predicted"/>
<protein>
    <recommendedName>
        <fullName evidence="5">Phage head-tail adapter protein</fullName>
    </recommendedName>
</protein>
<sequence length="128" mass="14589">MMMMSQYQKPKTTSGDLRIPVSFYHQTENPDGEPGQMPTEPVFDCFAQVYGSSNKDNAILDVHGVKRGVTIKVRDTRGEYQPAYNDSVVITDYRYKDSNGNYILWNILDVRPDFEDDRFVIVVLGVTA</sequence>
<evidence type="ECO:0000313" key="2">
    <source>
        <dbReference type="EMBL" id="MBF7126438.1"/>
    </source>
</evidence>
<dbReference type="EMBL" id="WENB01000001">
    <property type="protein sequence ID" value="KAF0415097.1"/>
    <property type="molecule type" value="Genomic_DNA"/>
</dbReference>
<evidence type="ECO:0000313" key="4">
    <source>
        <dbReference type="Proteomes" id="UP000743107"/>
    </source>
</evidence>
<dbReference type="EMBL" id="JADOFV010000001">
    <property type="protein sequence ID" value="MBF7126438.1"/>
    <property type="molecule type" value="Genomic_DNA"/>
</dbReference>
<organism evidence="2 4">
    <name type="scientific">Pediococcus pentosaceus</name>
    <dbReference type="NCBI Taxonomy" id="1255"/>
    <lineage>
        <taxon>Bacteria</taxon>
        <taxon>Bacillati</taxon>
        <taxon>Bacillota</taxon>
        <taxon>Bacilli</taxon>
        <taxon>Lactobacillales</taxon>
        <taxon>Lactobacillaceae</taxon>
        <taxon>Pediococcus</taxon>
    </lineage>
</organism>
<dbReference type="AlphaFoldDB" id="A0A6L5A484"/>
<gene>
    <name evidence="1" type="ORF">GBO79_01905</name>
    <name evidence="2" type="ORF">ITQ97_01115</name>
</gene>
<evidence type="ECO:0000313" key="3">
    <source>
        <dbReference type="Proteomes" id="UP000472573"/>
    </source>
</evidence>
<dbReference type="Proteomes" id="UP000472573">
    <property type="component" value="Unassembled WGS sequence"/>
</dbReference>
<reference evidence="1 3" key="1">
    <citation type="submission" date="2019-10" db="EMBL/GenBank/DDBJ databases">
        <authorList>
            <person name="Irmler S."/>
            <person name="Berthoud H."/>
            <person name="Roetschi A."/>
            <person name="Arias E."/>
            <person name="Shani N."/>
            <person name="Wuethrich D."/>
            <person name="Bruggmann R."/>
        </authorList>
    </citation>
    <scope>NUCLEOTIDE SEQUENCE [LARGE SCALE GENOMIC DNA]</scope>
    <source>
        <strain evidence="1 3">FAM13073</strain>
    </source>
</reference>
<evidence type="ECO:0008006" key="5">
    <source>
        <dbReference type="Google" id="ProtNLM"/>
    </source>
</evidence>
<dbReference type="Proteomes" id="UP000743107">
    <property type="component" value="Unassembled WGS sequence"/>
</dbReference>
<dbReference type="RefSeq" id="WP_159251213.1">
    <property type="nucleotide sequence ID" value="NZ_CP148037.1"/>
</dbReference>
<evidence type="ECO:0000313" key="1">
    <source>
        <dbReference type="EMBL" id="KAF0415097.1"/>
    </source>
</evidence>
<accession>A0A6L5A484</accession>